<evidence type="ECO:0000313" key="2">
    <source>
        <dbReference type="EMBL" id="KAJ3054358.1"/>
    </source>
</evidence>
<sequence>MNHRIAQIYKKLFGFRRLRSNTIRAVIGICCILLLLNQLLFTSRRTDTPSFNLNEAPEVIVSLATTSHRARRGELRSTLQSLLQQTVPPTAIQVFIPREEEVWFNGQLYHPAEGVINKFPRNELQNPLIQLVPAPDVGPATKFIHVLRFYMANKGTEMPTRNNRTTTKEPAIIICDDDHLYSPVWIETLLRYHQQKPNAAIGFRGWRVREDLKWGVMPNEYAHHVIFGEDLSSPYRVGVLTANEGYLVLPSFFKTPEILDFSVAPENAKWVDDIWMNGHLAKQKIHRYVIPTSEASLDITQYHTLESGMDGAHTTRAESNDQMLNYFGSS</sequence>
<dbReference type="EMBL" id="JADGJD010000142">
    <property type="protein sequence ID" value="KAJ3054358.1"/>
    <property type="molecule type" value="Genomic_DNA"/>
</dbReference>
<feature type="transmembrane region" description="Helical" evidence="1">
    <location>
        <begin position="21"/>
        <end position="41"/>
    </location>
</feature>
<dbReference type="SUPFAM" id="SSF53448">
    <property type="entry name" value="Nucleotide-diphospho-sugar transferases"/>
    <property type="match status" value="1"/>
</dbReference>
<dbReference type="AlphaFoldDB" id="A0AAD5X798"/>
<reference evidence="2" key="1">
    <citation type="submission" date="2020-05" db="EMBL/GenBank/DDBJ databases">
        <title>Phylogenomic resolution of chytrid fungi.</title>
        <authorList>
            <person name="Stajich J.E."/>
            <person name="Amses K."/>
            <person name="Simmons R."/>
            <person name="Seto K."/>
            <person name="Myers J."/>
            <person name="Bonds A."/>
            <person name="Quandt C.A."/>
            <person name="Barry K."/>
            <person name="Liu P."/>
            <person name="Grigoriev I."/>
            <person name="Longcore J.E."/>
            <person name="James T.Y."/>
        </authorList>
    </citation>
    <scope>NUCLEOTIDE SEQUENCE</scope>
    <source>
        <strain evidence="2">JEL0318</strain>
    </source>
</reference>
<protein>
    <submittedName>
        <fullName evidence="2">Uncharacterized protein</fullName>
    </submittedName>
</protein>
<dbReference type="CDD" id="cd00761">
    <property type="entry name" value="Glyco_tranf_GTA_type"/>
    <property type="match status" value="1"/>
</dbReference>
<organism evidence="2 3">
    <name type="scientific">Rhizophlyctis rosea</name>
    <dbReference type="NCBI Taxonomy" id="64517"/>
    <lineage>
        <taxon>Eukaryota</taxon>
        <taxon>Fungi</taxon>
        <taxon>Fungi incertae sedis</taxon>
        <taxon>Chytridiomycota</taxon>
        <taxon>Chytridiomycota incertae sedis</taxon>
        <taxon>Chytridiomycetes</taxon>
        <taxon>Rhizophlyctidales</taxon>
        <taxon>Rhizophlyctidaceae</taxon>
        <taxon>Rhizophlyctis</taxon>
    </lineage>
</organism>
<gene>
    <name evidence="2" type="ORF">HK097_002022</name>
</gene>
<dbReference type="Proteomes" id="UP001212841">
    <property type="component" value="Unassembled WGS sequence"/>
</dbReference>
<dbReference type="InterPro" id="IPR029044">
    <property type="entry name" value="Nucleotide-diphossugar_trans"/>
</dbReference>
<keyword evidence="3" id="KW-1185">Reference proteome</keyword>
<evidence type="ECO:0000313" key="3">
    <source>
        <dbReference type="Proteomes" id="UP001212841"/>
    </source>
</evidence>
<evidence type="ECO:0000256" key="1">
    <source>
        <dbReference type="SAM" id="Phobius"/>
    </source>
</evidence>
<accession>A0AAD5X798</accession>
<proteinExistence type="predicted"/>
<keyword evidence="1" id="KW-0472">Membrane</keyword>
<name>A0AAD5X798_9FUNG</name>
<keyword evidence="1" id="KW-0812">Transmembrane</keyword>
<comment type="caution">
    <text evidence="2">The sequence shown here is derived from an EMBL/GenBank/DDBJ whole genome shotgun (WGS) entry which is preliminary data.</text>
</comment>
<keyword evidence="1" id="KW-1133">Transmembrane helix</keyword>